<evidence type="ECO:0000313" key="1">
    <source>
        <dbReference type="EMBL" id="EKB58878.1"/>
    </source>
</evidence>
<proteinExistence type="predicted"/>
<dbReference type="HOGENOM" id="CLU_2258218_0_0_10"/>
<dbReference type="Proteomes" id="UP000006085">
    <property type="component" value="Unassembled WGS sequence"/>
</dbReference>
<accession>K1M936</accession>
<comment type="caution">
    <text evidence="1">The sequence shown here is derived from an EMBL/GenBank/DDBJ whole genome shotgun (WGS) entry which is preliminary data.</text>
</comment>
<dbReference type="AlphaFoldDB" id="K1M936"/>
<organism evidence="1 2">
    <name type="scientific">Bergeyella zoohelcum ATCC 43767</name>
    <dbReference type="NCBI Taxonomy" id="883096"/>
    <lineage>
        <taxon>Bacteria</taxon>
        <taxon>Pseudomonadati</taxon>
        <taxon>Bacteroidota</taxon>
        <taxon>Flavobacteriia</taxon>
        <taxon>Flavobacteriales</taxon>
        <taxon>Weeksellaceae</taxon>
        <taxon>Bergeyella</taxon>
    </lineage>
</organism>
<keyword evidence="2" id="KW-1185">Reference proteome</keyword>
<gene>
    <name evidence="1" type="ORF">HMPREF9699_00509</name>
</gene>
<evidence type="ECO:0000313" key="2">
    <source>
        <dbReference type="Proteomes" id="UP000006085"/>
    </source>
</evidence>
<name>K1M936_9FLAO</name>
<protein>
    <submittedName>
        <fullName evidence="1">Uncharacterized protein</fullName>
    </submittedName>
</protein>
<dbReference type="STRING" id="883096.HMPREF9699_00509"/>
<dbReference type="EMBL" id="AGYA01000009">
    <property type="protein sequence ID" value="EKB58878.1"/>
    <property type="molecule type" value="Genomic_DNA"/>
</dbReference>
<sequence>MLPQNQTGKYIKMEKGFMVEYKKDIFGNSIKKSGSMKIAKTIHENNASKIWVSPGLKGVRVDGHYMAKSILNHEFIHARHVMLGLNNTRVFRKICLVLQLRLC</sequence>
<reference evidence="1 2" key="1">
    <citation type="submission" date="2012-07" db="EMBL/GenBank/DDBJ databases">
        <title>The Genome Sequence of Bergeyella zoohelcum ATCC 43767.</title>
        <authorList>
            <consortium name="The Broad Institute Genome Sequencing Platform"/>
            <person name="Earl A."/>
            <person name="Ward D."/>
            <person name="Feldgarden M."/>
            <person name="Gevers D."/>
            <person name="Huys G."/>
            <person name="Walker B."/>
            <person name="Young S.K."/>
            <person name="Zeng Q."/>
            <person name="Gargeya S."/>
            <person name="Fitzgerald M."/>
            <person name="Haas B."/>
            <person name="Abouelleil A."/>
            <person name="Alvarado L."/>
            <person name="Arachchi H.M."/>
            <person name="Berlin A.M."/>
            <person name="Chapman S.B."/>
            <person name="Goldberg J."/>
            <person name="Griggs A."/>
            <person name="Gujja S."/>
            <person name="Hansen M."/>
            <person name="Howarth C."/>
            <person name="Imamovic A."/>
            <person name="Larimer J."/>
            <person name="McCowen C."/>
            <person name="Montmayeur A."/>
            <person name="Murphy C."/>
            <person name="Neiman D."/>
            <person name="Pearson M."/>
            <person name="Priest M."/>
            <person name="Roberts A."/>
            <person name="Saif S."/>
            <person name="Shea T."/>
            <person name="Sisk P."/>
            <person name="Sykes S."/>
            <person name="Wortman J."/>
            <person name="Nusbaum C."/>
            <person name="Birren B."/>
        </authorList>
    </citation>
    <scope>NUCLEOTIDE SEQUENCE [LARGE SCALE GENOMIC DNA]</scope>
    <source>
        <strain evidence="1 2">ATCC 43767</strain>
    </source>
</reference>